<evidence type="ECO:0000313" key="2">
    <source>
        <dbReference type="Proteomes" id="UP000824881"/>
    </source>
</evidence>
<protein>
    <submittedName>
        <fullName evidence="1">Uncharacterized protein</fullName>
    </submittedName>
</protein>
<sequence>MASTSTTKPAKILTVGSAVGALRDLFSKVKGINAKHGPFDFVLCAGDFFGPPSTDNTSGDDQITQLLDGKLEVPLECYIMQGEYPLPDNVIQKFAQTGGELCKNVFLLSKSGILTTPHGLRIACLGGVYETSVYASAEAAPGFASPFFSKQTTEKLLANTMTNSASSKPQNYTSLAAIRSQSAPTQLVDILMTNAWPSSIAQFSSVPLPSPDLPAHGAPPLDEVIRNIKPRYHFAAKGGQPPVFWEREPYTWDRDSGRVSRFVSLGAFGGEVTTGKKPRWFYAFSISPASADAANAVKPPNSTKNPFTEYIFQPSAKRPIEGNGENFIFGSVQHPNKRNRVGDSSGKPPPGYKCKRCESTEHFINDCPERVKPPEGYICRICNEPGHLVRDCPTKHAVGDTGGRKPREGYVCRACGSEGHYIDDCPVANQRHPQGDRRGKRGPPKEIGPDECWFCLSNPSVAKHLIVSIGTECYVTLPKGQIIPTQSSADHVDVPGGGHVLVIPIAHYPTFTTIPPDLAPPVLEETERYKTSLRAFYAKHRSAAVFFEVGRLSMKGGHAHVQAVPIPEKMKEDVKIAFLEQGRMQGIDFEEDPVAAMESCQNGQGSYFKVELPDGGTMVHLLKDHVPFSIQFGRQVLTTLLNMPERFDWKECVLSQEEDTADATAFKAAFAVFDPSS</sequence>
<keyword evidence="2" id="KW-1185">Reference proteome</keyword>
<name>A0ACB7J8C9_PLECO</name>
<comment type="caution">
    <text evidence="1">The sequence shown here is derived from an EMBL/GenBank/DDBJ whole genome shotgun (WGS) entry which is preliminary data.</text>
</comment>
<dbReference type="EMBL" id="WQMT02000002">
    <property type="protein sequence ID" value="KAG9226260.1"/>
    <property type="molecule type" value="Genomic_DNA"/>
</dbReference>
<reference evidence="1 2" key="1">
    <citation type="journal article" date="2021" name="Appl. Environ. Microbiol.">
        <title>Genetic linkage and physical mapping for an oyster mushroom Pleurotus cornucopiae and QTL analysis for the trait cap color.</title>
        <authorList>
            <person name="Zhang Y."/>
            <person name="Gao W."/>
            <person name="Sonnenberg A."/>
            <person name="Chen Q."/>
            <person name="Zhang J."/>
            <person name="Huang C."/>
        </authorList>
    </citation>
    <scope>NUCLEOTIDE SEQUENCE [LARGE SCALE GENOMIC DNA]</scope>
    <source>
        <strain evidence="1">CCMSSC00406</strain>
    </source>
</reference>
<gene>
    <name evidence="1" type="ORF">CCMSSC00406_0003139</name>
</gene>
<accession>A0ACB7J8C9</accession>
<evidence type="ECO:0000313" key="1">
    <source>
        <dbReference type="EMBL" id="KAG9226260.1"/>
    </source>
</evidence>
<proteinExistence type="predicted"/>
<organism evidence="1 2">
    <name type="scientific">Pleurotus cornucopiae</name>
    <name type="common">Cornucopia mushroom</name>
    <dbReference type="NCBI Taxonomy" id="5321"/>
    <lineage>
        <taxon>Eukaryota</taxon>
        <taxon>Fungi</taxon>
        <taxon>Dikarya</taxon>
        <taxon>Basidiomycota</taxon>
        <taxon>Agaricomycotina</taxon>
        <taxon>Agaricomycetes</taxon>
        <taxon>Agaricomycetidae</taxon>
        <taxon>Agaricales</taxon>
        <taxon>Pleurotineae</taxon>
        <taxon>Pleurotaceae</taxon>
        <taxon>Pleurotus</taxon>
    </lineage>
</organism>
<dbReference type="Proteomes" id="UP000824881">
    <property type="component" value="Unassembled WGS sequence"/>
</dbReference>